<dbReference type="Proteomes" id="UP000694867">
    <property type="component" value="Unplaced"/>
</dbReference>
<dbReference type="PANTHER" id="PTHR42643">
    <property type="entry name" value="IONOTROPIC RECEPTOR 20A-RELATED"/>
    <property type="match status" value="1"/>
</dbReference>
<keyword evidence="5 9" id="KW-1133">Transmembrane helix</keyword>
<reference evidence="12" key="1">
    <citation type="submission" date="2025-08" db="UniProtKB">
        <authorList>
            <consortium name="RefSeq"/>
        </authorList>
    </citation>
    <scope>IDENTIFICATION</scope>
</reference>
<feature type="transmembrane region" description="Helical" evidence="9">
    <location>
        <begin position="207"/>
        <end position="225"/>
    </location>
</feature>
<dbReference type="Gene3D" id="3.40.190.10">
    <property type="entry name" value="Periplasmic binding protein-like II"/>
    <property type="match status" value="1"/>
</dbReference>
<keyword evidence="8" id="KW-0325">Glycoprotein</keyword>
<dbReference type="AlphaFoldDB" id="A0AAJ6VWX0"/>
<evidence type="ECO:0000259" key="10">
    <source>
        <dbReference type="Pfam" id="PF00060"/>
    </source>
</evidence>
<keyword evidence="6 9" id="KW-0472">Membrane</keyword>
<proteinExistence type="inferred from homology"/>
<evidence type="ECO:0000256" key="2">
    <source>
        <dbReference type="ARBA" id="ARBA00008685"/>
    </source>
</evidence>
<dbReference type="KEGG" id="goe:100905185"/>
<dbReference type="Pfam" id="PF00060">
    <property type="entry name" value="Lig_chan"/>
    <property type="match status" value="1"/>
</dbReference>
<evidence type="ECO:0000256" key="1">
    <source>
        <dbReference type="ARBA" id="ARBA00004651"/>
    </source>
</evidence>
<comment type="similarity">
    <text evidence="2">Belongs to the glutamate-gated ion channel (TC 1.A.10.1) family.</text>
</comment>
<evidence type="ECO:0000256" key="4">
    <source>
        <dbReference type="ARBA" id="ARBA00022692"/>
    </source>
</evidence>
<dbReference type="InterPro" id="IPR052192">
    <property type="entry name" value="Insect_Ionotropic_Sensory_Rcpt"/>
</dbReference>
<dbReference type="RefSeq" id="XP_003742399.1">
    <property type="nucleotide sequence ID" value="XM_003742351.1"/>
</dbReference>
<comment type="subcellular location">
    <subcellularLocation>
        <location evidence="1">Cell membrane</location>
        <topology evidence="1">Multi-pass membrane protein</topology>
    </subcellularLocation>
</comment>
<keyword evidence="11" id="KW-1185">Reference proteome</keyword>
<dbReference type="GO" id="GO:0005886">
    <property type="term" value="C:plasma membrane"/>
    <property type="evidence" value="ECO:0007669"/>
    <property type="project" value="UniProtKB-SubCell"/>
</dbReference>
<dbReference type="GO" id="GO:0015276">
    <property type="term" value="F:ligand-gated monoatomic ion channel activity"/>
    <property type="evidence" value="ECO:0007669"/>
    <property type="project" value="InterPro"/>
</dbReference>
<keyword evidence="3" id="KW-1003">Cell membrane</keyword>
<evidence type="ECO:0000256" key="6">
    <source>
        <dbReference type="ARBA" id="ARBA00023136"/>
    </source>
</evidence>
<evidence type="ECO:0000256" key="3">
    <source>
        <dbReference type="ARBA" id="ARBA00022475"/>
    </source>
</evidence>
<dbReference type="InterPro" id="IPR001320">
    <property type="entry name" value="Iontro_rcpt_C"/>
</dbReference>
<gene>
    <name evidence="12" type="primary">LOC100905185</name>
</gene>
<evidence type="ECO:0000256" key="7">
    <source>
        <dbReference type="ARBA" id="ARBA00023170"/>
    </source>
</evidence>
<accession>A0AAJ6VWX0</accession>
<dbReference type="GeneID" id="100905185"/>
<evidence type="ECO:0000256" key="5">
    <source>
        <dbReference type="ARBA" id="ARBA00022989"/>
    </source>
</evidence>
<sequence>MNYLKFEVFPFSADFNLSDEFLRLAIVQVDPFIDKKRIQNSVKMYGALSQAASAIQAMTKHRLAVVSVDDVPFGIKLENGTFLGIMGMFQRGEIDVFMGPALQNNDRFPIVESSVLSVSTYNLLTWSPGKMIDPFNFVSAFDAEVWASLMITSLLLVLFSWVVDRYMTPWRTEPQLSLSFYMWEFFTYFFPECSNAQRASWFRMCQIAFWIAFSTLFMINLSSALTSAMTIKDAGDTVTEYADILRFPRAQIFAEAQSWLTQIFTHPQNELYRKLSSRLSPVRGLLRNRSRAHQAVVATEAKQGVIVASPTLCKALILNEKMATGRVLISSEAFLLQQHIKWTLRDVEECLRHSNAEDWQKIESLSMTDTQGCFFLWSIGLSAATAVFAIEKISKQSE</sequence>
<evidence type="ECO:0000313" key="12">
    <source>
        <dbReference type="RefSeq" id="XP_003742399.1"/>
    </source>
</evidence>
<feature type="transmembrane region" description="Helical" evidence="9">
    <location>
        <begin position="145"/>
        <end position="163"/>
    </location>
</feature>
<protein>
    <submittedName>
        <fullName evidence="12">Uncharacterized protein LOC100905185</fullName>
    </submittedName>
</protein>
<dbReference type="GO" id="GO:0050906">
    <property type="term" value="P:detection of stimulus involved in sensory perception"/>
    <property type="evidence" value="ECO:0007669"/>
    <property type="project" value="UniProtKB-ARBA"/>
</dbReference>
<organism evidence="11 12">
    <name type="scientific">Galendromus occidentalis</name>
    <name type="common">western predatory mite</name>
    <dbReference type="NCBI Taxonomy" id="34638"/>
    <lineage>
        <taxon>Eukaryota</taxon>
        <taxon>Metazoa</taxon>
        <taxon>Ecdysozoa</taxon>
        <taxon>Arthropoda</taxon>
        <taxon>Chelicerata</taxon>
        <taxon>Arachnida</taxon>
        <taxon>Acari</taxon>
        <taxon>Parasitiformes</taxon>
        <taxon>Mesostigmata</taxon>
        <taxon>Gamasina</taxon>
        <taxon>Phytoseioidea</taxon>
        <taxon>Phytoseiidae</taxon>
        <taxon>Typhlodrominae</taxon>
        <taxon>Galendromus</taxon>
    </lineage>
</organism>
<dbReference type="PANTHER" id="PTHR42643:SF24">
    <property type="entry name" value="IONOTROPIC RECEPTOR 60A"/>
    <property type="match status" value="1"/>
</dbReference>
<keyword evidence="7" id="KW-0675">Receptor</keyword>
<evidence type="ECO:0000256" key="8">
    <source>
        <dbReference type="ARBA" id="ARBA00023180"/>
    </source>
</evidence>
<feature type="domain" description="Ionotropic glutamate receptor C-terminal" evidence="10">
    <location>
        <begin position="145"/>
        <end position="381"/>
    </location>
</feature>
<evidence type="ECO:0000256" key="9">
    <source>
        <dbReference type="SAM" id="Phobius"/>
    </source>
</evidence>
<evidence type="ECO:0000313" key="11">
    <source>
        <dbReference type="Proteomes" id="UP000694867"/>
    </source>
</evidence>
<name>A0AAJ6VWX0_9ACAR</name>
<keyword evidence="4 9" id="KW-0812">Transmembrane</keyword>